<keyword evidence="8" id="KW-0067">ATP-binding</keyword>
<evidence type="ECO:0000256" key="7">
    <source>
        <dbReference type="ARBA" id="ARBA00022777"/>
    </source>
</evidence>
<dbReference type="InterPro" id="IPR011009">
    <property type="entry name" value="Kinase-like_dom_sf"/>
</dbReference>
<comment type="similarity">
    <text evidence="1">Belongs to the protein kinase superfamily. RIO-type Ser/Thr kinase family.</text>
</comment>
<dbReference type="SMART" id="SM00090">
    <property type="entry name" value="RIO"/>
    <property type="match status" value="1"/>
</dbReference>
<dbReference type="SUPFAM" id="SSF56112">
    <property type="entry name" value="Protein kinase-like (PK-like)"/>
    <property type="match status" value="1"/>
</dbReference>
<comment type="catalytic activity">
    <reaction evidence="11">
        <text>L-seryl-[protein] + ATP = O-phospho-L-seryl-[protein] + ADP + H(+)</text>
        <dbReference type="Rhea" id="RHEA:17989"/>
        <dbReference type="Rhea" id="RHEA-COMP:9863"/>
        <dbReference type="Rhea" id="RHEA-COMP:11604"/>
        <dbReference type="ChEBI" id="CHEBI:15378"/>
        <dbReference type="ChEBI" id="CHEBI:29999"/>
        <dbReference type="ChEBI" id="CHEBI:30616"/>
        <dbReference type="ChEBI" id="CHEBI:83421"/>
        <dbReference type="ChEBI" id="CHEBI:456216"/>
        <dbReference type="EC" id="2.7.11.1"/>
    </reaction>
</comment>
<evidence type="ECO:0000313" key="14">
    <source>
        <dbReference type="EMBL" id="MFC0267791.1"/>
    </source>
</evidence>
<dbReference type="NCBIfam" id="NF041645">
    <property type="entry name" value="prot_kin_PA4780"/>
    <property type="match status" value="1"/>
</dbReference>
<evidence type="ECO:0000256" key="9">
    <source>
        <dbReference type="ARBA" id="ARBA00022842"/>
    </source>
</evidence>
<comment type="caution">
    <text evidence="14">The sequence shown here is derived from an EMBL/GenBank/DDBJ whole genome shotgun (WGS) entry which is preliminary data.</text>
</comment>
<keyword evidence="5" id="KW-0479">Metal-binding</keyword>
<feature type="compositionally biased region" description="Basic and acidic residues" evidence="12">
    <location>
        <begin position="61"/>
        <end position="75"/>
    </location>
</feature>
<evidence type="ECO:0000256" key="2">
    <source>
        <dbReference type="ARBA" id="ARBA00012513"/>
    </source>
</evidence>
<keyword evidence="3" id="KW-0723">Serine/threonine-protein kinase</keyword>
<feature type="region of interest" description="Disordered" evidence="12">
    <location>
        <begin position="61"/>
        <end position="82"/>
    </location>
</feature>
<evidence type="ECO:0000256" key="8">
    <source>
        <dbReference type="ARBA" id="ARBA00022840"/>
    </source>
</evidence>
<dbReference type="InterPro" id="IPR018935">
    <property type="entry name" value="RIO_kinase_CS"/>
</dbReference>
<evidence type="ECO:0000256" key="4">
    <source>
        <dbReference type="ARBA" id="ARBA00022679"/>
    </source>
</evidence>
<dbReference type="EC" id="2.7.11.1" evidence="2"/>
<sequence>MKIPQRLQPLIEEGVIDDVVMQLRSGKEAQVFVVRCGDELRCAKMFTETRKRGFRRAETYEEGRRGRNSRRERAMAKKSRFGRQEQEQAWQNAEVDALYRLDGAGVRVPRPHGFVDDILLMEMIDDGEGGAAPRLGDVAPSHEQALDWHRRLIGDVVRMLDAGLVHGDLSEFNVLVGPDGPVIIDLPQAVEAAGNNSARRMLLRDVDNLRRYLGRFAPELLASEYGLEIWSLFERGALTPDTALSGRFEERRDDPDVAELLAVIDDVRREEQARRERMAAPEDED</sequence>
<keyword evidence="6" id="KW-0547">Nucleotide-binding</keyword>
<dbReference type="InterPro" id="IPR000687">
    <property type="entry name" value="RIO_kinase"/>
</dbReference>
<evidence type="ECO:0000256" key="12">
    <source>
        <dbReference type="SAM" id="MobiDB-lite"/>
    </source>
</evidence>
<keyword evidence="15" id="KW-1185">Reference proteome</keyword>
<dbReference type="EMBL" id="JBHLVX010000023">
    <property type="protein sequence ID" value="MFC0267791.1"/>
    <property type="molecule type" value="Genomic_DNA"/>
</dbReference>
<dbReference type="InterPro" id="IPR048148">
    <property type="entry name" value="Prot_kin_PA4780"/>
</dbReference>
<evidence type="ECO:0000256" key="11">
    <source>
        <dbReference type="ARBA" id="ARBA00048679"/>
    </source>
</evidence>
<dbReference type="Pfam" id="PF01163">
    <property type="entry name" value="RIO1"/>
    <property type="match status" value="1"/>
</dbReference>
<comment type="catalytic activity">
    <reaction evidence="10">
        <text>L-threonyl-[protein] + ATP = O-phospho-L-threonyl-[protein] + ADP + H(+)</text>
        <dbReference type="Rhea" id="RHEA:46608"/>
        <dbReference type="Rhea" id="RHEA-COMP:11060"/>
        <dbReference type="Rhea" id="RHEA-COMP:11605"/>
        <dbReference type="ChEBI" id="CHEBI:15378"/>
        <dbReference type="ChEBI" id="CHEBI:30013"/>
        <dbReference type="ChEBI" id="CHEBI:30616"/>
        <dbReference type="ChEBI" id="CHEBI:61977"/>
        <dbReference type="ChEBI" id="CHEBI:456216"/>
        <dbReference type="EC" id="2.7.11.1"/>
    </reaction>
</comment>
<feature type="domain" description="RIO kinase" evidence="13">
    <location>
        <begin position="7"/>
        <end position="228"/>
    </location>
</feature>
<dbReference type="RefSeq" id="WP_019951758.1">
    <property type="nucleotide sequence ID" value="NZ_JBHLVX010000023.1"/>
</dbReference>
<dbReference type="PROSITE" id="PS01245">
    <property type="entry name" value="RIO1"/>
    <property type="match status" value="1"/>
</dbReference>
<dbReference type="PANTHER" id="PTHR45723">
    <property type="entry name" value="SERINE/THREONINE-PROTEIN KINASE RIO1"/>
    <property type="match status" value="1"/>
</dbReference>
<evidence type="ECO:0000313" key="15">
    <source>
        <dbReference type="Proteomes" id="UP001589814"/>
    </source>
</evidence>
<reference evidence="14 15" key="1">
    <citation type="submission" date="2024-09" db="EMBL/GenBank/DDBJ databases">
        <authorList>
            <person name="Sun Q."/>
            <person name="Mori K."/>
        </authorList>
    </citation>
    <scope>NUCLEOTIDE SEQUENCE [LARGE SCALE GENOMIC DNA]</scope>
    <source>
        <strain evidence="14 15">CCM 7415</strain>
    </source>
</reference>
<name>A0ABV6G2F4_9GAMM</name>
<dbReference type="Proteomes" id="UP001589814">
    <property type="component" value="Unassembled WGS sequence"/>
</dbReference>
<dbReference type="InterPro" id="IPR051272">
    <property type="entry name" value="RIO-type_Ser/Thr_kinase"/>
</dbReference>
<proteinExistence type="inferred from homology"/>
<dbReference type="InterPro" id="IPR018934">
    <property type="entry name" value="RIO_dom"/>
</dbReference>
<keyword evidence="4" id="KW-0808">Transferase</keyword>
<evidence type="ECO:0000256" key="3">
    <source>
        <dbReference type="ARBA" id="ARBA00022527"/>
    </source>
</evidence>
<protein>
    <recommendedName>
        <fullName evidence="2">non-specific serine/threonine protein kinase</fullName>
        <ecNumber evidence="2">2.7.11.1</ecNumber>
    </recommendedName>
</protein>
<dbReference type="Gene3D" id="1.10.510.10">
    <property type="entry name" value="Transferase(Phosphotransferase) domain 1"/>
    <property type="match status" value="1"/>
</dbReference>
<evidence type="ECO:0000256" key="6">
    <source>
        <dbReference type="ARBA" id="ARBA00022741"/>
    </source>
</evidence>
<accession>A0ABV6G2F4</accession>
<keyword evidence="9" id="KW-0460">Magnesium</keyword>
<organism evidence="14 15">
    <name type="scientific">Kushneria aurantia</name>
    <dbReference type="NCBI Taxonomy" id="504092"/>
    <lineage>
        <taxon>Bacteria</taxon>
        <taxon>Pseudomonadati</taxon>
        <taxon>Pseudomonadota</taxon>
        <taxon>Gammaproteobacteria</taxon>
        <taxon>Oceanospirillales</taxon>
        <taxon>Halomonadaceae</taxon>
        <taxon>Kushneria</taxon>
    </lineage>
</organism>
<evidence type="ECO:0000259" key="13">
    <source>
        <dbReference type="SMART" id="SM00090"/>
    </source>
</evidence>
<evidence type="ECO:0000256" key="10">
    <source>
        <dbReference type="ARBA" id="ARBA00047899"/>
    </source>
</evidence>
<evidence type="ECO:0000256" key="5">
    <source>
        <dbReference type="ARBA" id="ARBA00022723"/>
    </source>
</evidence>
<keyword evidence="7" id="KW-0418">Kinase</keyword>
<gene>
    <name evidence="14" type="ORF">ACFFHW_07275</name>
</gene>
<dbReference type="Gene3D" id="3.30.200.20">
    <property type="entry name" value="Phosphorylase Kinase, domain 1"/>
    <property type="match status" value="1"/>
</dbReference>
<evidence type="ECO:0000256" key="1">
    <source>
        <dbReference type="ARBA" id="ARBA00009196"/>
    </source>
</evidence>